<keyword evidence="2" id="KW-1185">Reference proteome</keyword>
<organism evidence="1 2">
    <name type="scientific">Monilinia laxa</name>
    <name type="common">Brown rot fungus</name>
    <name type="synonym">Sclerotinia laxa</name>
    <dbReference type="NCBI Taxonomy" id="61186"/>
    <lineage>
        <taxon>Eukaryota</taxon>
        <taxon>Fungi</taxon>
        <taxon>Dikarya</taxon>
        <taxon>Ascomycota</taxon>
        <taxon>Pezizomycotina</taxon>
        <taxon>Leotiomycetes</taxon>
        <taxon>Helotiales</taxon>
        <taxon>Sclerotiniaceae</taxon>
        <taxon>Monilinia</taxon>
    </lineage>
</organism>
<dbReference type="AlphaFoldDB" id="A0A5N6JQJ9"/>
<proteinExistence type="predicted"/>
<reference evidence="1 2" key="1">
    <citation type="submission" date="2019-06" db="EMBL/GenBank/DDBJ databases">
        <title>Genome Sequence of the Brown Rot Fungal Pathogen Monilinia laxa.</title>
        <authorList>
            <person name="De Miccolis Angelini R.M."/>
            <person name="Landi L."/>
            <person name="Abate D."/>
            <person name="Pollastro S."/>
            <person name="Romanazzi G."/>
            <person name="Faretra F."/>
        </authorList>
    </citation>
    <scope>NUCLEOTIDE SEQUENCE [LARGE SCALE GENOMIC DNA]</scope>
    <source>
        <strain evidence="1 2">Mlax316</strain>
    </source>
</reference>
<evidence type="ECO:0000313" key="2">
    <source>
        <dbReference type="Proteomes" id="UP000326757"/>
    </source>
</evidence>
<gene>
    <name evidence="1" type="ORF">EYC80_010546</name>
</gene>
<evidence type="ECO:0000313" key="1">
    <source>
        <dbReference type="EMBL" id="KAB8289632.1"/>
    </source>
</evidence>
<dbReference type="EMBL" id="VIGI01000021">
    <property type="protein sequence ID" value="KAB8289632.1"/>
    <property type="molecule type" value="Genomic_DNA"/>
</dbReference>
<dbReference type="Proteomes" id="UP000326757">
    <property type="component" value="Unassembled WGS sequence"/>
</dbReference>
<sequence length="236" mass="26786">MTTFLVEFDLAGDGTPRFSRLVENIFNSPPDTATKTDNESDSVGLSHDGGSGIIVIRNRTLATLTNLLKPHLSNIPLPKVSQTLDKGVYDPPGYPVQQLSIYTPISNDDNYDGSDAKFQRLKTLFDVIYMQFEREEKVSGMRQGEITDPTSTALEYKGQKCKVWCVWVSWISEKVTYDKKKDTDASRDDEQGKERESLAKRIDWGETGVLGWEEKNWEFRTYEEFLKESSASCVVM</sequence>
<comment type="caution">
    <text evidence="1">The sequence shown here is derived from an EMBL/GenBank/DDBJ whole genome shotgun (WGS) entry which is preliminary data.</text>
</comment>
<protein>
    <submittedName>
        <fullName evidence="1">Uncharacterized protein</fullName>
    </submittedName>
</protein>
<dbReference type="OrthoDB" id="3495654at2759"/>
<accession>A0A5N6JQJ9</accession>
<name>A0A5N6JQJ9_MONLA</name>